<dbReference type="Proteomes" id="UP001596250">
    <property type="component" value="Unassembled WGS sequence"/>
</dbReference>
<proteinExistence type="predicted"/>
<dbReference type="GO" id="GO:0004795">
    <property type="term" value="F:threonine synthase activity"/>
    <property type="evidence" value="ECO:0007669"/>
    <property type="project" value="UniProtKB-EC"/>
</dbReference>
<evidence type="ECO:0000256" key="1">
    <source>
        <dbReference type="ARBA" id="ARBA00001933"/>
    </source>
</evidence>
<feature type="domain" description="Tryptophan synthase beta chain-like PALP" evidence="4">
    <location>
        <begin position="70"/>
        <end position="373"/>
    </location>
</feature>
<name>A0ABW1IK52_9BACL</name>
<evidence type="ECO:0000313" key="6">
    <source>
        <dbReference type="Proteomes" id="UP001596250"/>
    </source>
</evidence>
<dbReference type="NCBIfam" id="NF006050">
    <property type="entry name" value="PRK08197.1"/>
    <property type="match status" value="1"/>
</dbReference>
<evidence type="ECO:0000313" key="5">
    <source>
        <dbReference type="EMBL" id="MFC5985444.1"/>
    </source>
</evidence>
<keyword evidence="3 5" id="KW-0456">Lyase</keyword>
<dbReference type="PANTHER" id="PTHR48078:SF6">
    <property type="entry name" value="L-THREONINE DEHYDRATASE CATABOLIC TDCB"/>
    <property type="match status" value="1"/>
</dbReference>
<keyword evidence="2" id="KW-0663">Pyridoxal phosphate</keyword>
<dbReference type="EC" id="4.2.3.1" evidence="5"/>
<evidence type="ECO:0000259" key="4">
    <source>
        <dbReference type="Pfam" id="PF00291"/>
    </source>
</evidence>
<sequence>MERFRFICSRCGKSEPFSYKAVCDCGGTLLVDYDLELVSQTLFQNQLSLRSSTMWRYRELLPIQHQSSIVSLGEGWTPLLRMPTLEKELQLPALWIKREEQNPTGSFKARGFAAAVSIMNDFQLKKAAVPSNGNAASALSAYAARAGIEVVVIVPKDCPGIIVEECVRYGAKTFLTSGLIHDAGAILEQGKQRYGWVNVGTLKEPGRIEGKKTMGLELAEQLGWKLPDVIVYPTGGGSGIIGMWKAFNELIALGWICGPMPRIVSVQESGCDPIVQSIHQNDSRFIPAANTSSSPTGMRVPHPPDGDLLLSILRQTNGTAVTVTAQEIAVSQKRLGRCGISSSPEGAAALAGCIRLRDNGWIRDTDRVVVFNTSHADKYIHWAAPPEVPIVQDYHDFIAAYDG</sequence>
<dbReference type="SUPFAM" id="SSF53686">
    <property type="entry name" value="Tryptophan synthase beta subunit-like PLP-dependent enzymes"/>
    <property type="match status" value="1"/>
</dbReference>
<dbReference type="Gene3D" id="3.40.50.1100">
    <property type="match status" value="2"/>
</dbReference>
<dbReference type="PANTHER" id="PTHR48078">
    <property type="entry name" value="THREONINE DEHYDRATASE, MITOCHONDRIAL-RELATED"/>
    <property type="match status" value="1"/>
</dbReference>
<accession>A0ABW1IK52</accession>
<reference evidence="6" key="1">
    <citation type="journal article" date="2019" name="Int. J. Syst. Evol. Microbiol.">
        <title>The Global Catalogue of Microorganisms (GCM) 10K type strain sequencing project: providing services to taxonomists for standard genome sequencing and annotation.</title>
        <authorList>
            <consortium name="The Broad Institute Genomics Platform"/>
            <consortium name="The Broad Institute Genome Sequencing Center for Infectious Disease"/>
            <person name="Wu L."/>
            <person name="Ma J."/>
        </authorList>
    </citation>
    <scope>NUCLEOTIDE SEQUENCE [LARGE SCALE GENOMIC DNA]</scope>
    <source>
        <strain evidence="6">CCM 8749</strain>
    </source>
</reference>
<dbReference type="InterPro" id="IPR050147">
    <property type="entry name" value="Ser/Thr_Dehydratase"/>
</dbReference>
<dbReference type="InterPro" id="IPR001926">
    <property type="entry name" value="TrpB-like_PALP"/>
</dbReference>
<dbReference type="RefSeq" id="WP_379892289.1">
    <property type="nucleotide sequence ID" value="NZ_CBCSCT010000050.1"/>
</dbReference>
<comment type="caution">
    <text evidence="5">The sequence shown here is derived from an EMBL/GenBank/DDBJ whole genome shotgun (WGS) entry which is preliminary data.</text>
</comment>
<evidence type="ECO:0000256" key="3">
    <source>
        <dbReference type="ARBA" id="ARBA00023239"/>
    </source>
</evidence>
<gene>
    <name evidence="5" type="ORF">ACFPXP_03195</name>
</gene>
<evidence type="ECO:0000256" key="2">
    <source>
        <dbReference type="ARBA" id="ARBA00022898"/>
    </source>
</evidence>
<dbReference type="EMBL" id="JBHSQV010000026">
    <property type="protein sequence ID" value="MFC5985444.1"/>
    <property type="molecule type" value="Genomic_DNA"/>
</dbReference>
<keyword evidence="6" id="KW-1185">Reference proteome</keyword>
<organism evidence="5 6">
    <name type="scientific">Marinicrinis lubricantis</name>
    <dbReference type="NCBI Taxonomy" id="2086470"/>
    <lineage>
        <taxon>Bacteria</taxon>
        <taxon>Bacillati</taxon>
        <taxon>Bacillota</taxon>
        <taxon>Bacilli</taxon>
        <taxon>Bacillales</taxon>
        <taxon>Paenibacillaceae</taxon>
    </lineage>
</organism>
<protein>
    <submittedName>
        <fullName evidence="5">Threonine synthase</fullName>
        <ecNumber evidence="5">4.2.3.1</ecNumber>
    </submittedName>
</protein>
<dbReference type="Pfam" id="PF00291">
    <property type="entry name" value="PALP"/>
    <property type="match status" value="1"/>
</dbReference>
<comment type="cofactor">
    <cofactor evidence="1">
        <name>pyridoxal 5'-phosphate</name>
        <dbReference type="ChEBI" id="CHEBI:597326"/>
    </cofactor>
</comment>
<dbReference type="InterPro" id="IPR036052">
    <property type="entry name" value="TrpB-like_PALP_sf"/>
</dbReference>